<name>A0A3B1EAA1_9ZZZZ</name>
<evidence type="ECO:0000313" key="1">
    <source>
        <dbReference type="EMBL" id="VAY87978.1"/>
    </source>
</evidence>
<protein>
    <submittedName>
        <fullName evidence="1">Uncharacterized protein</fullName>
    </submittedName>
</protein>
<sequence length="296" mass="34550">MNSVDKITICFCEGSHDTAFLYRILKTKCYETFKDSLYKLPKVIGDFIIQNNKNVEYNKLKINSLTNEFVPNKILYKEDEMILLYSMGGDTKKDKLLKTIQHYFEDIESKLKDGDNNGKAFDISQKTIEYKFLFFYDADNDKQKQIDKVNSILNDLNINLTLAHNKVIKKDDYCLGAYIFSNDEDKGTLEDILFELMKKDNEEIFNEAEKYLNFVQDDRLKRFKIKCKDNVSTEKRDEKQKLYEKKSIFGIVGQLQNSGASNVVTIEYSDYLTLEKINTSKKLQEIANFITTKGNI</sequence>
<accession>A0A3B1EAA1</accession>
<dbReference type="InterPro" id="IPR024508">
    <property type="entry name" value="DUF3226"/>
</dbReference>
<dbReference type="EMBL" id="UOYO01000040">
    <property type="protein sequence ID" value="VAY87978.1"/>
    <property type="molecule type" value="Genomic_DNA"/>
</dbReference>
<dbReference type="Pfam" id="PF11536">
    <property type="entry name" value="DUF3226"/>
    <property type="match status" value="1"/>
</dbReference>
<proteinExistence type="predicted"/>
<gene>
    <name evidence="1" type="ORF">MNB_ARC-1_1250</name>
</gene>
<organism evidence="1">
    <name type="scientific">hydrothermal vent metagenome</name>
    <dbReference type="NCBI Taxonomy" id="652676"/>
    <lineage>
        <taxon>unclassified sequences</taxon>
        <taxon>metagenomes</taxon>
        <taxon>ecological metagenomes</taxon>
    </lineage>
</organism>
<dbReference type="AlphaFoldDB" id="A0A3B1EAA1"/>
<reference evidence="1" key="1">
    <citation type="submission" date="2018-10" db="EMBL/GenBank/DDBJ databases">
        <authorList>
            <person name="Aoki K."/>
        </authorList>
    </citation>
    <scope>NUCLEOTIDE SEQUENCE</scope>
</reference>